<dbReference type="PANTHER" id="PTHR32166">
    <property type="entry name" value="OSJNBA0013A04.12 PROTEIN"/>
    <property type="match status" value="1"/>
</dbReference>
<dbReference type="EMBL" id="CAJVQA010012167">
    <property type="protein sequence ID" value="CAG8714204.1"/>
    <property type="molecule type" value="Genomic_DNA"/>
</dbReference>
<dbReference type="InterPro" id="IPR012337">
    <property type="entry name" value="RNaseH-like_sf"/>
</dbReference>
<dbReference type="Proteomes" id="UP000789759">
    <property type="component" value="Unassembled WGS sequence"/>
</dbReference>
<dbReference type="PANTHER" id="PTHR32166:SF24">
    <property type="entry name" value="F16P17.2 PROTEIN"/>
    <property type="match status" value="1"/>
</dbReference>
<protein>
    <submittedName>
        <fullName evidence="1">5437_t:CDS:1</fullName>
    </submittedName>
</protein>
<evidence type="ECO:0000313" key="1">
    <source>
        <dbReference type="EMBL" id="CAG8714204.1"/>
    </source>
</evidence>
<name>A0A9N9HZU9_9GLOM</name>
<gene>
    <name evidence="1" type="ORF">CPELLU_LOCUS12495</name>
</gene>
<proteinExistence type="predicted"/>
<accession>A0A9N9HZU9</accession>
<dbReference type="OrthoDB" id="2432654at2759"/>
<dbReference type="AlphaFoldDB" id="A0A9N9HZU9"/>
<dbReference type="SUPFAM" id="SSF53098">
    <property type="entry name" value="Ribonuclease H-like"/>
    <property type="match status" value="1"/>
</dbReference>
<sequence length="532" mass="61523">MGRNRYKWSIYFKILDELANKSNKAAICYTCLEALRTEAKKITNKANLCYNHLKFCPYFAQKYSFEELEKILQINNESNSESSEEDSDDDIVAAFKLVNPEIKLPSCHKLSESILKKEVNIMKEQFELIVKDDNTGITLIFDGWKNVVKQKIMGTVLITSKGKAIDLAIKDINVISVISDSAGENVKSRKELRLQYTNIVFLPCFAHQANLCVADIFKSSERYNEISNKAVKIIGCFNTSTYFLEKLRNQQMHLYNGKAYALTSPYAKKVPFDIAEIINDSMFWNDLKELDEILLLFCATLNKLQCKLACLYDIIHAYPLFILSWLLHPSYGLKKLNIHLNSLLAPILGKWVVYYYTNWFFIRPKSILLELEDFLANNSLFDTISFDQFHNDIIKYWLFIKRGTHKELANLALRLFGICINSASYKKVFEMSQLQGKIIQERKLKSIEKTAKQIHNSNILLPIVSNSEENYSSQESNSELDQVNDNKININIQWKEVVANWLILLRNEQFEKDLDLTKIDETVHPATSQEAK</sequence>
<keyword evidence="2" id="KW-1185">Reference proteome</keyword>
<comment type="caution">
    <text evidence="1">The sequence shown here is derived from an EMBL/GenBank/DDBJ whole genome shotgun (WGS) entry which is preliminary data.</text>
</comment>
<reference evidence="1" key="1">
    <citation type="submission" date="2021-06" db="EMBL/GenBank/DDBJ databases">
        <authorList>
            <person name="Kallberg Y."/>
            <person name="Tangrot J."/>
            <person name="Rosling A."/>
        </authorList>
    </citation>
    <scope>NUCLEOTIDE SEQUENCE</scope>
    <source>
        <strain evidence="1">FL966</strain>
    </source>
</reference>
<evidence type="ECO:0000313" key="2">
    <source>
        <dbReference type="Proteomes" id="UP000789759"/>
    </source>
</evidence>
<organism evidence="1 2">
    <name type="scientific">Cetraspora pellucida</name>
    <dbReference type="NCBI Taxonomy" id="1433469"/>
    <lineage>
        <taxon>Eukaryota</taxon>
        <taxon>Fungi</taxon>
        <taxon>Fungi incertae sedis</taxon>
        <taxon>Mucoromycota</taxon>
        <taxon>Glomeromycotina</taxon>
        <taxon>Glomeromycetes</taxon>
        <taxon>Diversisporales</taxon>
        <taxon>Gigasporaceae</taxon>
        <taxon>Cetraspora</taxon>
    </lineage>
</organism>